<reference evidence="8" key="1">
    <citation type="submission" date="2020-11" db="EMBL/GenBank/DDBJ databases">
        <authorList>
            <person name="Thieme N."/>
            <person name="Liebl W."/>
            <person name="Zverlov V."/>
        </authorList>
    </citation>
    <scope>NUCLEOTIDE SEQUENCE</scope>
    <source>
        <strain evidence="8">NT08</strain>
    </source>
</reference>
<comment type="caution">
    <text evidence="8">The sequence shown here is derived from an EMBL/GenBank/DDBJ whole genome shotgun (WGS) entry which is preliminary data.</text>
</comment>
<evidence type="ECO:0000313" key="8">
    <source>
        <dbReference type="EMBL" id="MBF7809559.1"/>
    </source>
</evidence>
<dbReference type="GO" id="GO:0005886">
    <property type="term" value="C:plasma membrane"/>
    <property type="evidence" value="ECO:0007669"/>
    <property type="project" value="UniProtKB-SubCell"/>
</dbReference>
<comment type="subcellular location">
    <subcellularLocation>
        <location evidence="1">Cell membrane</location>
        <topology evidence="1">Multi-pass membrane protein</topology>
    </subcellularLocation>
</comment>
<name>A0A1W7LZQ1_CLOBE</name>
<gene>
    <name evidence="8" type="ORF">IS491_12930</name>
</gene>
<feature type="domain" description="ABC3 transporter permease C-terminal" evidence="6">
    <location>
        <begin position="249"/>
        <end position="361"/>
    </location>
</feature>
<dbReference type="OMA" id="NISIYCE"/>
<evidence type="ECO:0000256" key="5">
    <source>
        <dbReference type="ARBA" id="ARBA00023136"/>
    </source>
</evidence>
<evidence type="ECO:0000313" key="9">
    <source>
        <dbReference type="Proteomes" id="UP000631418"/>
    </source>
</evidence>
<dbReference type="Proteomes" id="UP000631418">
    <property type="component" value="Unassembled WGS sequence"/>
</dbReference>
<dbReference type="RefSeq" id="WP_012059852.1">
    <property type="nucleotide sequence ID" value="NZ_CP073279.1"/>
</dbReference>
<organism evidence="8 9">
    <name type="scientific">Clostridium beijerinckii</name>
    <name type="common">Clostridium MP</name>
    <dbReference type="NCBI Taxonomy" id="1520"/>
    <lineage>
        <taxon>Bacteria</taxon>
        <taxon>Bacillati</taxon>
        <taxon>Bacillota</taxon>
        <taxon>Clostridia</taxon>
        <taxon>Eubacteriales</taxon>
        <taxon>Clostridiaceae</taxon>
        <taxon>Clostridium</taxon>
    </lineage>
</organism>
<keyword evidence="3" id="KW-0812">Transmembrane</keyword>
<evidence type="ECO:0000256" key="3">
    <source>
        <dbReference type="ARBA" id="ARBA00022692"/>
    </source>
</evidence>
<keyword evidence="4" id="KW-1133">Transmembrane helix</keyword>
<evidence type="ECO:0000256" key="2">
    <source>
        <dbReference type="ARBA" id="ARBA00022475"/>
    </source>
</evidence>
<evidence type="ECO:0000259" key="7">
    <source>
        <dbReference type="Pfam" id="PF12704"/>
    </source>
</evidence>
<evidence type="ECO:0000256" key="1">
    <source>
        <dbReference type="ARBA" id="ARBA00004651"/>
    </source>
</evidence>
<dbReference type="AlphaFoldDB" id="A0A1W7LZQ1"/>
<keyword evidence="2" id="KW-1003">Cell membrane</keyword>
<proteinExistence type="predicted"/>
<evidence type="ECO:0000256" key="4">
    <source>
        <dbReference type="ARBA" id="ARBA00022989"/>
    </source>
</evidence>
<dbReference type="InterPro" id="IPR003838">
    <property type="entry name" value="ABC3_permease_C"/>
</dbReference>
<dbReference type="EMBL" id="JADOEF010000001">
    <property type="protein sequence ID" value="MBF7809559.1"/>
    <property type="molecule type" value="Genomic_DNA"/>
</dbReference>
<protein>
    <submittedName>
        <fullName evidence="8">ABC transporter permease</fullName>
    </submittedName>
</protein>
<dbReference type="InterPro" id="IPR025857">
    <property type="entry name" value="MacB_PCD"/>
</dbReference>
<accession>A0A1W7LZQ1</accession>
<sequence>MKMFLKELFIKPINTIFICLGFTIAIYCLSAGTCLFTTFYNLYNDKNYVLKESCSAEFKFKENTSLGNFVDIIEKRDSDVGFMTPRFDLEIEKNRTAYLIGIYNYKDLDKIFPLKEGRFFTKEESISNKKIALVGSNLADLIYMKNDKKYIKIEGEEFEVVGLIGRKTLSYWGLRIFIPVNSLPNDIYNSDYESIGLYYPKDMLKQKNYFYDLKSNSSDKNIESIKVNELSEEEGIASRVFSNNKPIYISLLFSILLAVISILIFSTFWADSLKKNIAIKKILGADNLYIFKQLIYQMLILITFSSIIAGILNIMTLNFLETLVAGNISFDLINIINISIATFTLTILNSLWIYKGILKFNVLKHIR</sequence>
<dbReference type="Pfam" id="PF12704">
    <property type="entry name" value="MacB_PCD"/>
    <property type="match status" value="1"/>
</dbReference>
<evidence type="ECO:0000259" key="6">
    <source>
        <dbReference type="Pfam" id="PF02687"/>
    </source>
</evidence>
<dbReference type="Pfam" id="PF02687">
    <property type="entry name" value="FtsX"/>
    <property type="match status" value="1"/>
</dbReference>
<keyword evidence="5" id="KW-0472">Membrane</keyword>
<feature type="domain" description="MacB-like periplasmic core" evidence="7">
    <location>
        <begin position="80"/>
        <end position="187"/>
    </location>
</feature>